<protein>
    <submittedName>
        <fullName evidence="1">Uncharacterized protein</fullName>
    </submittedName>
</protein>
<gene>
    <name evidence="1" type="ORF">IEO21_10883</name>
</gene>
<dbReference type="PANTHER" id="PTHR15503:SF22">
    <property type="entry name" value="TRANSPOSON TY3-I GAG POLYPROTEIN"/>
    <property type="match status" value="1"/>
</dbReference>
<dbReference type="Gene3D" id="3.10.10.10">
    <property type="entry name" value="HIV Type 1 Reverse Transcriptase, subunit A, domain 1"/>
    <property type="match status" value="1"/>
</dbReference>
<sequence length="259" mass="29525">MVDSGATTKFINKQFIVENKVQTRKLKEPIPLYNIDGTLNKDGSISEVAVLQMQIGDHVEKTVFTVTDISPEDVIIGLDWLREHNPEINWEEGSLKLSQCPETCSARRTGRMEQVVTARDTGVRPTARRPWKQGITLPSTPQLFIAAGHTYSQLFAEEEIKKKVVKTAEESVPKQYHEFLNVFSKEASERLPERKPYDHAIELVPDYSTFHSKVYPLSNNEQEELDKFLKGQLAKGYIQESKLPISSPFFFIKKKEGTL</sequence>
<proteinExistence type="predicted"/>
<name>A0A8H7TW37_9APHY</name>
<reference evidence="1" key="1">
    <citation type="submission" date="2020-11" db="EMBL/GenBank/DDBJ databases">
        <authorList>
            <person name="Koelle M."/>
            <person name="Horta M.A.C."/>
            <person name="Nowrousian M."/>
            <person name="Ohm R.A."/>
            <person name="Benz P."/>
            <person name="Pilgard A."/>
        </authorList>
    </citation>
    <scope>NUCLEOTIDE SEQUENCE</scope>
    <source>
        <strain evidence="1">FPRL280</strain>
    </source>
</reference>
<evidence type="ECO:0000313" key="2">
    <source>
        <dbReference type="Proteomes" id="UP000639403"/>
    </source>
</evidence>
<comment type="caution">
    <text evidence="1">The sequence shown here is derived from an EMBL/GenBank/DDBJ whole genome shotgun (WGS) entry which is preliminary data.</text>
</comment>
<dbReference type="AlphaFoldDB" id="A0A8H7TW37"/>
<evidence type="ECO:0000313" key="1">
    <source>
        <dbReference type="EMBL" id="KAF9797364.1"/>
    </source>
</evidence>
<dbReference type="SUPFAM" id="SSF56672">
    <property type="entry name" value="DNA/RNA polymerases"/>
    <property type="match status" value="1"/>
</dbReference>
<dbReference type="InterPro" id="IPR043502">
    <property type="entry name" value="DNA/RNA_pol_sf"/>
</dbReference>
<dbReference type="PANTHER" id="PTHR15503">
    <property type="entry name" value="LDOC1 RELATED"/>
    <property type="match status" value="1"/>
</dbReference>
<reference evidence="1" key="2">
    <citation type="journal article" name="Front. Microbiol.">
        <title>Degradative Capacity of Two Strains of Rhodonia placenta: From Phenotype to Genotype.</title>
        <authorList>
            <person name="Kolle M."/>
            <person name="Horta M.A.C."/>
            <person name="Nowrousian M."/>
            <person name="Ohm R.A."/>
            <person name="Benz J.P."/>
            <person name="Pilgard A."/>
        </authorList>
    </citation>
    <scope>NUCLEOTIDE SEQUENCE</scope>
    <source>
        <strain evidence="1">FPRL280</strain>
    </source>
</reference>
<dbReference type="SUPFAM" id="SSF50630">
    <property type="entry name" value="Acid proteases"/>
    <property type="match status" value="1"/>
</dbReference>
<dbReference type="InterPro" id="IPR021109">
    <property type="entry name" value="Peptidase_aspartic_dom_sf"/>
</dbReference>
<dbReference type="EMBL" id="JADOXO010001200">
    <property type="protein sequence ID" value="KAF9797364.1"/>
    <property type="molecule type" value="Genomic_DNA"/>
</dbReference>
<organism evidence="1 2">
    <name type="scientific">Rhodonia placenta</name>
    <dbReference type="NCBI Taxonomy" id="104341"/>
    <lineage>
        <taxon>Eukaryota</taxon>
        <taxon>Fungi</taxon>
        <taxon>Dikarya</taxon>
        <taxon>Basidiomycota</taxon>
        <taxon>Agaricomycotina</taxon>
        <taxon>Agaricomycetes</taxon>
        <taxon>Polyporales</taxon>
        <taxon>Adustoporiaceae</taxon>
        <taxon>Rhodonia</taxon>
    </lineage>
</organism>
<dbReference type="Pfam" id="PF08284">
    <property type="entry name" value="RVP_2"/>
    <property type="match status" value="1"/>
</dbReference>
<dbReference type="Proteomes" id="UP000639403">
    <property type="component" value="Unassembled WGS sequence"/>
</dbReference>
<dbReference type="InterPro" id="IPR032567">
    <property type="entry name" value="RTL1-rel"/>
</dbReference>
<dbReference type="Gene3D" id="2.40.70.10">
    <property type="entry name" value="Acid Proteases"/>
    <property type="match status" value="1"/>
</dbReference>
<accession>A0A8H7TW37</accession>
<dbReference type="CDD" id="cd00303">
    <property type="entry name" value="retropepsin_like"/>
    <property type="match status" value="1"/>
</dbReference>